<accession>K5ZXM0</accession>
<organism evidence="1 2">
    <name type="scientific">Parabacteroides merdae CL03T12C32</name>
    <dbReference type="NCBI Taxonomy" id="999420"/>
    <lineage>
        <taxon>Bacteria</taxon>
        <taxon>Pseudomonadati</taxon>
        <taxon>Bacteroidota</taxon>
        <taxon>Bacteroidia</taxon>
        <taxon>Bacteroidales</taxon>
        <taxon>Tannerellaceae</taxon>
        <taxon>Parabacteroides</taxon>
    </lineage>
</organism>
<dbReference type="AlphaFoldDB" id="K5ZXM0"/>
<name>K5ZXM0_9BACT</name>
<sequence length="252" mass="29445">MRNKNLFTFFLIFLCFCFTNCSDDEKTEDIHHLSFEKDYYERPLIGAKSIMIRSGNKDYSVEIKDPSILDVKIDLSSPIGMGNLDIYPKQKGETTIQVKDNIAHETTDLRIKIVDSYLHLSINNPVRPPYKQGDEIFLINNDDKDFYLYDDKLKIKSTGNYEFSIKGNIPFLTLTYHKELENRTIYKYNLTGTDQTMFAVVKLFLGWDWHDFIESPKTKEIAPIIMRATDIETNTEYYLTRKATDIPENVLD</sequence>
<gene>
    <name evidence="1" type="ORF">HMPREF1060_00703</name>
</gene>
<dbReference type="Proteomes" id="UP000006271">
    <property type="component" value="Unassembled WGS sequence"/>
</dbReference>
<dbReference type="RefSeq" id="WP_005643185.1">
    <property type="nucleotide sequence ID" value="NZ_JH976452.1"/>
</dbReference>
<protein>
    <submittedName>
        <fullName evidence="1">Uncharacterized protein</fullName>
    </submittedName>
</protein>
<proteinExistence type="predicted"/>
<evidence type="ECO:0000313" key="1">
    <source>
        <dbReference type="EMBL" id="EKN16065.1"/>
    </source>
</evidence>
<dbReference type="EMBL" id="AGZQ01000002">
    <property type="protein sequence ID" value="EKN16065.1"/>
    <property type="molecule type" value="Genomic_DNA"/>
</dbReference>
<reference evidence="1 2" key="1">
    <citation type="submission" date="2012-02" db="EMBL/GenBank/DDBJ databases">
        <title>The Genome Sequence of Parabacteroides merdae CL03T12C32.</title>
        <authorList>
            <consortium name="The Broad Institute Genome Sequencing Platform"/>
            <person name="Earl A."/>
            <person name="Ward D."/>
            <person name="Feldgarden M."/>
            <person name="Gevers D."/>
            <person name="Zitomersky N.L."/>
            <person name="Coyne M.J."/>
            <person name="Comstock L.E."/>
            <person name="Young S.K."/>
            <person name="Zeng Q."/>
            <person name="Gargeya S."/>
            <person name="Fitzgerald M."/>
            <person name="Haas B."/>
            <person name="Abouelleil A."/>
            <person name="Alvarado L."/>
            <person name="Arachchi H.M."/>
            <person name="Berlin A."/>
            <person name="Chapman S.B."/>
            <person name="Gearin G."/>
            <person name="Goldberg J."/>
            <person name="Griggs A."/>
            <person name="Gujja S."/>
            <person name="Hansen M."/>
            <person name="Heiman D."/>
            <person name="Howarth C."/>
            <person name="Larimer J."/>
            <person name="Lui A."/>
            <person name="MacDonald P.J.P."/>
            <person name="McCowen C."/>
            <person name="Montmayeur A."/>
            <person name="Murphy C."/>
            <person name="Neiman D."/>
            <person name="Pearson M."/>
            <person name="Priest M."/>
            <person name="Roberts A."/>
            <person name="Saif S."/>
            <person name="Shea T."/>
            <person name="Sisk P."/>
            <person name="Stolte C."/>
            <person name="Sykes S."/>
            <person name="Wortman J."/>
            <person name="Nusbaum C."/>
            <person name="Birren B."/>
        </authorList>
    </citation>
    <scope>NUCLEOTIDE SEQUENCE [LARGE SCALE GENOMIC DNA]</scope>
    <source>
        <strain evidence="1 2">CL03T12C32</strain>
    </source>
</reference>
<evidence type="ECO:0000313" key="2">
    <source>
        <dbReference type="Proteomes" id="UP000006271"/>
    </source>
</evidence>
<dbReference type="HOGENOM" id="CLU_084988_0_0_10"/>
<comment type="caution">
    <text evidence="1">The sequence shown here is derived from an EMBL/GenBank/DDBJ whole genome shotgun (WGS) entry which is preliminary data.</text>
</comment>